<keyword evidence="3" id="KW-0804">Transcription</keyword>
<name>A0A239D064_9FIRM</name>
<evidence type="ECO:0000256" key="2">
    <source>
        <dbReference type="ARBA" id="ARBA00023125"/>
    </source>
</evidence>
<accession>A0A239D064</accession>
<keyword evidence="2" id="KW-0238">DNA-binding</keyword>
<gene>
    <name evidence="5" type="ORF">SAMN05446037_1006231</name>
</gene>
<dbReference type="Gene3D" id="3.40.50.2300">
    <property type="match status" value="2"/>
</dbReference>
<dbReference type="SUPFAM" id="SSF47413">
    <property type="entry name" value="lambda repressor-like DNA-binding domains"/>
    <property type="match status" value="1"/>
</dbReference>
<dbReference type="Proteomes" id="UP000198304">
    <property type="component" value="Unassembled WGS sequence"/>
</dbReference>
<keyword evidence="6" id="KW-1185">Reference proteome</keyword>
<keyword evidence="1" id="KW-0805">Transcription regulation</keyword>
<evidence type="ECO:0000259" key="4">
    <source>
        <dbReference type="PROSITE" id="PS50932"/>
    </source>
</evidence>
<dbReference type="PANTHER" id="PTHR30146">
    <property type="entry name" value="LACI-RELATED TRANSCRIPTIONAL REPRESSOR"/>
    <property type="match status" value="1"/>
</dbReference>
<dbReference type="OrthoDB" id="9796186at2"/>
<dbReference type="InterPro" id="IPR010982">
    <property type="entry name" value="Lambda_DNA-bd_dom_sf"/>
</dbReference>
<dbReference type="GO" id="GO:0003700">
    <property type="term" value="F:DNA-binding transcription factor activity"/>
    <property type="evidence" value="ECO:0007669"/>
    <property type="project" value="TreeGrafter"/>
</dbReference>
<dbReference type="SUPFAM" id="SSF53822">
    <property type="entry name" value="Periplasmic binding protein-like I"/>
    <property type="match status" value="1"/>
</dbReference>
<dbReference type="Pfam" id="PF13377">
    <property type="entry name" value="Peripla_BP_3"/>
    <property type="match status" value="1"/>
</dbReference>
<organism evidence="5 6">
    <name type="scientific">Anaerovirgula multivorans</name>
    <dbReference type="NCBI Taxonomy" id="312168"/>
    <lineage>
        <taxon>Bacteria</taxon>
        <taxon>Bacillati</taxon>
        <taxon>Bacillota</taxon>
        <taxon>Clostridia</taxon>
        <taxon>Peptostreptococcales</taxon>
        <taxon>Natronincolaceae</taxon>
        <taxon>Anaerovirgula</taxon>
    </lineage>
</organism>
<dbReference type="CDD" id="cd06267">
    <property type="entry name" value="PBP1_LacI_sugar_binding-like"/>
    <property type="match status" value="1"/>
</dbReference>
<protein>
    <submittedName>
        <fullName evidence="5">Transcriptional regulator, LacI family</fullName>
    </submittedName>
</protein>
<dbReference type="AlphaFoldDB" id="A0A239D064"/>
<feature type="domain" description="HTH lacI-type" evidence="4">
    <location>
        <begin position="3"/>
        <end position="57"/>
    </location>
</feature>
<dbReference type="PANTHER" id="PTHR30146:SF109">
    <property type="entry name" value="HTH-TYPE TRANSCRIPTIONAL REGULATOR GALS"/>
    <property type="match status" value="1"/>
</dbReference>
<evidence type="ECO:0000313" key="5">
    <source>
        <dbReference type="EMBL" id="SNS25184.1"/>
    </source>
</evidence>
<evidence type="ECO:0000313" key="6">
    <source>
        <dbReference type="Proteomes" id="UP000198304"/>
    </source>
</evidence>
<dbReference type="GO" id="GO:0000976">
    <property type="term" value="F:transcription cis-regulatory region binding"/>
    <property type="evidence" value="ECO:0007669"/>
    <property type="project" value="TreeGrafter"/>
</dbReference>
<dbReference type="CDD" id="cd01392">
    <property type="entry name" value="HTH_LacI"/>
    <property type="match status" value="1"/>
</dbReference>
<reference evidence="5 6" key="1">
    <citation type="submission" date="2017-06" db="EMBL/GenBank/DDBJ databases">
        <authorList>
            <person name="Kim H.J."/>
            <person name="Triplett B.A."/>
        </authorList>
    </citation>
    <scope>NUCLEOTIDE SEQUENCE [LARGE SCALE GENOMIC DNA]</scope>
    <source>
        <strain evidence="5 6">SCA</strain>
    </source>
</reference>
<sequence>MAVTLADIAKSAGVSQATVSRSLNDSDLIPDKTKKRIKKIAEELGFEFNANARSLITSKTGTIGIIYPNNSVDFSYNLHFTSWHNELRDQLEKENLDIIVSYFENKYTGQNNIRKLISGKKVDGLIIIQPIFDIETLELLKRSNKPFVFLKYIPDIDGAEKDIDVVYIDHFQGGYLATEHLIKLGHRNIMSISADIIGGEFNLRSEGYKAALSNHGIAFDEKMLILGDTSFNSGYQIVMDNIDIVKNATAIFSQNDLMALGVIRALKELKIRVPEDIAVVGYDNIEFATYYKPYLTTIHQPTKEIAMLTCERLVSLLSNKESSVRRRIVLQPNLIVRESCGAFEQIEVTI</sequence>
<dbReference type="InterPro" id="IPR028082">
    <property type="entry name" value="Peripla_BP_I"/>
</dbReference>
<dbReference type="Gene3D" id="1.10.260.40">
    <property type="entry name" value="lambda repressor-like DNA-binding domains"/>
    <property type="match status" value="1"/>
</dbReference>
<proteinExistence type="predicted"/>
<dbReference type="InterPro" id="IPR046335">
    <property type="entry name" value="LacI/GalR-like_sensor"/>
</dbReference>
<dbReference type="Pfam" id="PF00356">
    <property type="entry name" value="LacI"/>
    <property type="match status" value="1"/>
</dbReference>
<evidence type="ECO:0000256" key="3">
    <source>
        <dbReference type="ARBA" id="ARBA00023163"/>
    </source>
</evidence>
<dbReference type="PRINTS" id="PR00036">
    <property type="entry name" value="HTHLACI"/>
</dbReference>
<evidence type="ECO:0000256" key="1">
    <source>
        <dbReference type="ARBA" id="ARBA00023015"/>
    </source>
</evidence>
<dbReference type="InterPro" id="IPR000843">
    <property type="entry name" value="HTH_LacI"/>
</dbReference>
<dbReference type="PROSITE" id="PS50932">
    <property type="entry name" value="HTH_LACI_2"/>
    <property type="match status" value="1"/>
</dbReference>
<dbReference type="EMBL" id="FZOJ01000006">
    <property type="protein sequence ID" value="SNS25184.1"/>
    <property type="molecule type" value="Genomic_DNA"/>
</dbReference>
<dbReference type="RefSeq" id="WP_089282464.1">
    <property type="nucleotide sequence ID" value="NZ_FZOJ01000006.1"/>
</dbReference>
<dbReference type="SMART" id="SM00354">
    <property type="entry name" value="HTH_LACI"/>
    <property type="match status" value="1"/>
</dbReference>